<name>A0AAE0BLA4_9CHLO</name>
<accession>A0AAE0BLA4</accession>
<dbReference type="AlphaFoldDB" id="A0AAE0BLA4"/>
<proteinExistence type="predicted"/>
<gene>
    <name evidence="1" type="ORF">CYMTET_51945</name>
</gene>
<organism evidence="1 2">
    <name type="scientific">Cymbomonas tetramitiformis</name>
    <dbReference type="NCBI Taxonomy" id="36881"/>
    <lineage>
        <taxon>Eukaryota</taxon>
        <taxon>Viridiplantae</taxon>
        <taxon>Chlorophyta</taxon>
        <taxon>Pyramimonadophyceae</taxon>
        <taxon>Pyramimonadales</taxon>
        <taxon>Pyramimonadaceae</taxon>
        <taxon>Cymbomonas</taxon>
    </lineage>
</organism>
<reference evidence="1 2" key="1">
    <citation type="journal article" date="2015" name="Genome Biol. Evol.">
        <title>Comparative Genomics of a Bacterivorous Green Alga Reveals Evolutionary Causalities and Consequences of Phago-Mixotrophic Mode of Nutrition.</title>
        <authorList>
            <person name="Burns J.A."/>
            <person name="Paasch A."/>
            <person name="Narechania A."/>
            <person name="Kim E."/>
        </authorList>
    </citation>
    <scope>NUCLEOTIDE SEQUENCE [LARGE SCALE GENOMIC DNA]</scope>
    <source>
        <strain evidence="1 2">PLY_AMNH</strain>
    </source>
</reference>
<dbReference type="EMBL" id="LGRX02034360">
    <property type="protein sequence ID" value="KAK3238008.1"/>
    <property type="molecule type" value="Genomic_DNA"/>
</dbReference>
<sequence length="186" mass="21072">MATESNIALSSNETCFDWKDATCTVHRVPKDVLDALKTPYRGQSNFGMQHKFLLSLFNDVPEYQQTLHPTKNCAQNVRTTLVCKYDETVKTNVAYQKIDSGKLLNKILSCSNVPDEDKVRLTEKCTAAEGKRWRAGYDKKKRKQMEATDFVGLAAAQQEVVEEIDPTASKRRERQAILKECGIHIS</sequence>
<comment type="caution">
    <text evidence="1">The sequence shown here is derived from an EMBL/GenBank/DDBJ whole genome shotgun (WGS) entry which is preliminary data.</text>
</comment>
<protein>
    <submittedName>
        <fullName evidence="1">Uncharacterized protein</fullName>
    </submittedName>
</protein>
<evidence type="ECO:0000313" key="2">
    <source>
        <dbReference type="Proteomes" id="UP001190700"/>
    </source>
</evidence>
<evidence type="ECO:0000313" key="1">
    <source>
        <dbReference type="EMBL" id="KAK3238008.1"/>
    </source>
</evidence>
<dbReference type="Proteomes" id="UP001190700">
    <property type="component" value="Unassembled WGS sequence"/>
</dbReference>
<keyword evidence="2" id="KW-1185">Reference proteome</keyword>